<dbReference type="PANTHER" id="PTHR15710">
    <property type="entry name" value="E3 UBIQUITIN-PROTEIN LIGASE PRAJA"/>
    <property type="match status" value="1"/>
</dbReference>
<reference evidence="11" key="1">
    <citation type="submission" date="2022-05" db="EMBL/GenBank/DDBJ databases">
        <title>The Musa troglodytarum L. genome provides insights into the mechanism of non-climacteric behaviour and enrichment of carotenoids.</title>
        <authorList>
            <person name="Wang J."/>
        </authorList>
    </citation>
    <scope>NUCLEOTIDE SEQUENCE</scope>
    <source>
        <tissue evidence="11">Leaf</tissue>
    </source>
</reference>
<dbReference type="GO" id="GO:0008270">
    <property type="term" value="F:zinc ion binding"/>
    <property type="evidence" value="ECO:0007669"/>
    <property type="project" value="UniProtKB-KW"/>
</dbReference>
<dbReference type="SMART" id="SM00184">
    <property type="entry name" value="RING"/>
    <property type="match status" value="1"/>
</dbReference>
<comment type="catalytic activity">
    <reaction evidence="1">
        <text>S-ubiquitinyl-[E2 ubiquitin-conjugating enzyme]-L-cysteine + [acceptor protein]-L-lysine = [E2 ubiquitin-conjugating enzyme]-L-cysteine + N(6)-ubiquitinyl-[acceptor protein]-L-lysine.</text>
        <dbReference type="EC" id="2.3.2.27"/>
    </reaction>
</comment>
<keyword evidence="12" id="KW-1185">Reference proteome</keyword>
<feature type="region of interest" description="Disordered" evidence="9">
    <location>
        <begin position="1"/>
        <end position="81"/>
    </location>
</feature>
<evidence type="ECO:0000256" key="6">
    <source>
        <dbReference type="ARBA" id="ARBA00022786"/>
    </source>
</evidence>
<evidence type="ECO:0000313" key="11">
    <source>
        <dbReference type="EMBL" id="URD92797.1"/>
    </source>
</evidence>
<name>A0A9E7FCU1_9LILI</name>
<dbReference type="EMBL" id="CP097505">
    <property type="protein sequence ID" value="URD92797.1"/>
    <property type="molecule type" value="Genomic_DNA"/>
</dbReference>
<dbReference type="GO" id="GO:0061630">
    <property type="term" value="F:ubiquitin protein ligase activity"/>
    <property type="evidence" value="ECO:0007669"/>
    <property type="project" value="UniProtKB-EC"/>
</dbReference>
<dbReference type="FunFam" id="3.30.40.10:FF:000022">
    <property type="entry name" value="E3 ubiquitin-protein ligase RING1-like"/>
    <property type="match status" value="1"/>
</dbReference>
<dbReference type="SUPFAM" id="SSF57850">
    <property type="entry name" value="RING/U-box"/>
    <property type="match status" value="1"/>
</dbReference>
<evidence type="ECO:0000256" key="2">
    <source>
        <dbReference type="ARBA" id="ARBA00012483"/>
    </source>
</evidence>
<evidence type="ECO:0000256" key="4">
    <source>
        <dbReference type="ARBA" id="ARBA00022723"/>
    </source>
</evidence>
<evidence type="ECO:0000256" key="8">
    <source>
        <dbReference type="PROSITE-ProRule" id="PRU00175"/>
    </source>
</evidence>
<dbReference type="OrthoDB" id="8062037at2759"/>
<protein>
    <recommendedName>
        <fullName evidence="2">RING-type E3 ubiquitin transferase</fullName>
        <ecNumber evidence="2">2.3.2.27</ecNumber>
    </recommendedName>
</protein>
<evidence type="ECO:0000256" key="1">
    <source>
        <dbReference type="ARBA" id="ARBA00000900"/>
    </source>
</evidence>
<keyword evidence="7" id="KW-0862">Zinc</keyword>
<dbReference type="EC" id="2.3.2.27" evidence="2"/>
<dbReference type="Gene3D" id="3.30.40.10">
    <property type="entry name" value="Zinc/RING finger domain, C3HC4 (zinc finger)"/>
    <property type="match status" value="1"/>
</dbReference>
<evidence type="ECO:0000313" key="12">
    <source>
        <dbReference type="Proteomes" id="UP001055439"/>
    </source>
</evidence>
<sequence length="476" mass="52111">MADAPNLFLHLTDDRDRQEPPARFPPPRPFWPSQSAAGSAIADRDPFVPVFSTGPTFGELDSGSDYSGYSDDDDDDDHATLSLDLFRRPPPAVSGAAMDPFPEPFGSPVFRVSTVPEEIGPPGCLDIGLGLGLGSGFDREEADNDAGEDVDREVVVPDWAADDFFIGRRSSPSESTEFSRARPVGSGGLRVVGFDSDSDSDGQIVAMGNEQIAGISDEGEVDRYRISDDLGLPLCWDALQLSDGRRDANEGFDWEEIDGQDVERDVLSIMVLGDEERSDDIGGSGRDEVEPEDVVRNVNWEILLAMNYLGRSPFDPDDVEAYFEDQDGLVYTSDYESYDVLFGHFTEQDGNTKGSPPAAKSVVENLPSAVMTKEDAADIDADCAVCKDGIVAEDRVKRLPCLHHYHEECILPWLGIRNTCPLCRFELPTDDPEYEKQKARRAGGSVIPDDEAPLRTALVITSVNECGRYFSNAFDV</sequence>
<keyword evidence="5 8" id="KW-0863">Zinc-finger</keyword>
<dbReference type="InterPro" id="IPR001841">
    <property type="entry name" value="Znf_RING"/>
</dbReference>
<accession>A0A9E7FCU1</accession>
<gene>
    <name evidence="11" type="ORF">MUK42_00268</name>
</gene>
<dbReference type="GO" id="GO:0016567">
    <property type="term" value="P:protein ubiquitination"/>
    <property type="evidence" value="ECO:0007669"/>
    <property type="project" value="TreeGrafter"/>
</dbReference>
<keyword evidence="6" id="KW-0833">Ubl conjugation pathway</keyword>
<dbReference type="Pfam" id="PF13639">
    <property type="entry name" value="zf-RING_2"/>
    <property type="match status" value="1"/>
</dbReference>
<keyword evidence="4" id="KW-0479">Metal-binding</keyword>
<keyword evidence="3" id="KW-0808">Transferase</keyword>
<dbReference type="InterPro" id="IPR013083">
    <property type="entry name" value="Znf_RING/FYVE/PHD"/>
</dbReference>
<evidence type="ECO:0000259" key="10">
    <source>
        <dbReference type="PROSITE" id="PS50089"/>
    </source>
</evidence>
<dbReference type="PROSITE" id="PS50089">
    <property type="entry name" value="ZF_RING_2"/>
    <property type="match status" value="1"/>
</dbReference>
<dbReference type="GO" id="GO:0005737">
    <property type="term" value="C:cytoplasm"/>
    <property type="evidence" value="ECO:0007669"/>
    <property type="project" value="TreeGrafter"/>
</dbReference>
<dbReference type="Proteomes" id="UP001055439">
    <property type="component" value="Chromosome 3"/>
</dbReference>
<dbReference type="PANTHER" id="PTHR15710:SF108">
    <property type="entry name" value="OS03G0286100 PROTEIN"/>
    <property type="match status" value="1"/>
</dbReference>
<feature type="domain" description="RING-type" evidence="10">
    <location>
        <begin position="383"/>
        <end position="424"/>
    </location>
</feature>
<evidence type="ECO:0000256" key="9">
    <source>
        <dbReference type="SAM" id="MobiDB-lite"/>
    </source>
</evidence>
<organism evidence="11 12">
    <name type="scientific">Musa troglodytarum</name>
    <name type="common">fe'i banana</name>
    <dbReference type="NCBI Taxonomy" id="320322"/>
    <lineage>
        <taxon>Eukaryota</taxon>
        <taxon>Viridiplantae</taxon>
        <taxon>Streptophyta</taxon>
        <taxon>Embryophyta</taxon>
        <taxon>Tracheophyta</taxon>
        <taxon>Spermatophyta</taxon>
        <taxon>Magnoliopsida</taxon>
        <taxon>Liliopsida</taxon>
        <taxon>Zingiberales</taxon>
        <taxon>Musaceae</taxon>
        <taxon>Musa</taxon>
    </lineage>
</organism>
<dbReference type="AlphaFoldDB" id="A0A9E7FCU1"/>
<evidence type="ECO:0000256" key="7">
    <source>
        <dbReference type="ARBA" id="ARBA00022833"/>
    </source>
</evidence>
<proteinExistence type="predicted"/>
<evidence type="ECO:0000256" key="5">
    <source>
        <dbReference type="ARBA" id="ARBA00022771"/>
    </source>
</evidence>
<feature type="compositionally biased region" description="Basic and acidic residues" evidence="9">
    <location>
        <begin position="11"/>
        <end position="20"/>
    </location>
</feature>
<evidence type="ECO:0000256" key="3">
    <source>
        <dbReference type="ARBA" id="ARBA00022679"/>
    </source>
</evidence>